<feature type="region of interest" description="Disordered" evidence="7">
    <location>
        <begin position="1"/>
        <end position="24"/>
    </location>
</feature>
<feature type="region of interest" description="Disordered" evidence="7">
    <location>
        <begin position="179"/>
        <end position="249"/>
    </location>
</feature>
<organism evidence="9 10">
    <name type="scientific">Periophthalmus magnuspinnatus</name>
    <dbReference type="NCBI Taxonomy" id="409849"/>
    <lineage>
        <taxon>Eukaryota</taxon>
        <taxon>Metazoa</taxon>
        <taxon>Chordata</taxon>
        <taxon>Craniata</taxon>
        <taxon>Vertebrata</taxon>
        <taxon>Euteleostomi</taxon>
        <taxon>Actinopterygii</taxon>
        <taxon>Neopterygii</taxon>
        <taxon>Teleostei</taxon>
        <taxon>Neoteleostei</taxon>
        <taxon>Acanthomorphata</taxon>
        <taxon>Gobiaria</taxon>
        <taxon>Gobiiformes</taxon>
        <taxon>Gobioidei</taxon>
        <taxon>Gobiidae</taxon>
        <taxon>Oxudercinae</taxon>
        <taxon>Periophthalmus</taxon>
    </lineage>
</organism>
<dbReference type="STRING" id="409849.ENSPMGP00000018528"/>
<dbReference type="GO" id="GO:0000978">
    <property type="term" value="F:RNA polymerase II cis-regulatory region sequence-specific DNA binding"/>
    <property type="evidence" value="ECO:0007669"/>
    <property type="project" value="TreeGrafter"/>
</dbReference>
<dbReference type="SMART" id="SM00301">
    <property type="entry name" value="DM"/>
    <property type="match status" value="1"/>
</dbReference>
<feature type="DNA-binding region" description="DM" evidence="6">
    <location>
        <begin position="52"/>
        <end position="99"/>
    </location>
</feature>
<feature type="compositionally biased region" description="Basic and acidic residues" evidence="7">
    <location>
        <begin position="213"/>
        <end position="224"/>
    </location>
</feature>
<evidence type="ECO:0000256" key="4">
    <source>
        <dbReference type="ARBA" id="ARBA00023125"/>
    </source>
</evidence>
<comment type="similarity">
    <text evidence="1">Belongs to the DMRT family.</text>
</comment>
<dbReference type="Proteomes" id="UP000261520">
    <property type="component" value="Unplaced"/>
</dbReference>
<keyword evidence="5 6" id="KW-0539">Nucleus</keyword>
<dbReference type="InterPro" id="IPR001275">
    <property type="entry name" value="DM_DNA-bd"/>
</dbReference>
<feature type="region of interest" description="Disordered" evidence="7">
    <location>
        <begin position="123"/>
        <end position="146"/>
    </location>
</feature>
<dbReference type="GO" id="GO:0005634">
    <property type="term" value="C:nucleus"/>
    <property type="evidence" value="ECO:0007669"/>
    <property type="project" value="UniProtKB-SubCell"/>
</dbReference>
<dbReference type="PROSITE" id="PS40000">
    <property type="entry name" value="DM_1"/>
    <property type="match status" value="1"/>
</dbReference>
<protein>
    <recommendedName>
        <fullName evidence="8">DM domain-containing protein</fullName>
    </recommendedName>
</protein>
<dbReference type="InterPro" id="IPR026607">
    <property type="entry name" value="DMRT"/>
</dbReference>
<keyword evidence="10" id="KW-1185">Reference proteome</keyword>
<dbReference type="AlphaFoldDB" id="A0A3B4AN39"/>
<dbReference type="CDD" id="cd14417">
    <property type="entry name" value="CUE_DMA_DMRTA1"/>
    <property type="match status" value="1"/>
</dbReference>
<dbReference type="PANTHER" id="PTHR12322">
    <property type="entry name" value="DOUBLESEX AND MAB-3 RELATED TRANSCRIPTION FACTOR DMRT"/>
    <property type="match status" value="1"/>
</dbReference>
<evidence type="ECO:0000256" key="1">
    <source>
        <dbReference type="ARBA" id="ARBA00006834"/>
    </source>
</evidence>
<dbReference type="PROSITE" id="PS50809">
    <property type="entry name" value="DM_2"/>
    <property type="match status" value="1"/>
</dbReference>
<dbReference type="Gene3D" id="4.10.1040.10">
    <property type="entry name" value="DM DNA-binding domain"/>
    <property type="match status" value="1"/>
</dbReference>
<evidence type="ECO:0000256" key="2">
    <source>
        <dbReference type="ARBA" id="ARBA00022723"/>
    </source>
</evidence>
<name>A0A3B4AN39_9GOBI</name>
<evidence type="ECO:0000256" key="5">
    <source>
        <dbReference type="ARBA" id="ARBA00023242"/>
    </source>
</evidence>
<feature type="domain" description="DM" evidence="8">
    <location>
        <begin position="52"/>
        <end position="99"/>
    </location>
</feature>
<dbReference type="SUPFAM" id="SSF46934">
    <property type="entry name" value="UBA-like"/>
    <property type="match status" value="1"/>
</dbReference>
<comment type="subcellular location">
    <subcellularLocation>
        <location evidence="6">Nucleus</location>
    </subcellularLocation>
</comment>
<dbReference type="InterPro" id="IPR046472">
    <property type="entry name" value="DMRT5_1_DMB_dom"/>
</dbReference>
<evidence type="ECO:0000313" key="10">
    <source>
        <dbReference type="Proteomes" id="UP000261520"/>
    </source>
</evidence>
<sequence length="408" mass="44169">MESRIRPLSLSPHGTSPLGSLPMPSSLLRPPPLFLRACNPTLERGYPRTPKCARCRNHGVVSALKGHKRFCRWRDCVCAKCTLIAERQRVMAAQVALRRQQAQEENEARELRMMYPGGAGIVGESGVPQGSAVGPSTPSPAAQTPPGFEVFAAENQNEDAKLNTFPLYSGFMGHPMFAPHSSGLPSTHDKELSPNQDHCASLSDDSPSPPPRYDQRSEHSDSPRRSSSSDLESGNESDKPTAERDPTDIMAKIFPHQKRDTLETTVRTCKGDIVKSIELILSAKENKINPDLGAVRPPAGLPGALNAVGNKSAFSSVHMPPTPAGGDTVYSLGPRLSMGPLRLAYSSPNATGVAGFMSPYVTSGLMPVFPLRPPLDSYPFPNMIRDLSYLQSKESLCNAGLYTRLNDK</sequence>
<evidence type="ECO:0000256" key="7">
    <source>
        <dbReference type="SAM" id="MobiDB-lite"/>
    </source>
</evidence>
<dbReference type="Pfam" id="PF03474">
    <property type="entry name" value="DMA"/>
    <property type="match status" value="1"/>
</dbReference>
<evidence type="ECO:0000256" key="3">
    <source>
        <dbReference type="ARBA" id="ARBA00022833"/>
    </source>
</evidence>
<feature type="compositionally biased region" description="Basic and acidic residues" evidence="7">
    <location>
        <begin position="236"/>
        <end position="247"/>
    </location>
</feature>
<evidence type="ECO:0000256" key="6">
    <source>
        <dbReference type="PROSITE-ProRule" id="PRU00070"/>
    </source>
</evidence>
<reference evidence="9" key="1">
    <citation type="submission" date="2025-08" db="UniProtKB">
        <authorList>
            <consortium name="Ensembl"/>
        </authorList>
    </citation>
    <scope>IDENTIFICATION</scope>
</reference>
<evidence type="ECO:0000313" key="9">
    <source>
        <dbReference type="Ensembl" id="ENSPMGP00000018528.1"/>
    </source>
</evidence>
<dbReference type="GO" id="GO:0046872">
    <property type="term" value="F:metal ion binding"/>
    <property type="evidence" value="ECO:0007669"/>
    <property type="project" value="UniProtKB-KW"/>
</dbReference>
<proteinExistence type="inferred from homology"/>
<dbReference type="PANTHER" id="PTHR12322:SF71">
    <property type="entry name" value="DOUBLESEX- AND MAB-3-RELATED TRANSCRIPTION FACTOR A1"/>
    <property type="match status" value="1"/>
</dbReference>
<keyword evidence="2 6" id="KW-0479">Metal-binding</keyword>
<feature type="compositionally biased region" description="Low complexity" evidence="7">
    <location>
        <begin position="225"/>
        <end position="234"/>
    </location>
</feature>
<dbReference type="Ensembl" id="ENSPMGT00000019765.1">
    <property type="protein sequence ID" value="ENSPMGP00000018528.1"/>
    <property type="gene ID" value="ENSPMGG00000015090.1"/>
</dbReference>
<dbReference type="Pfam" id="PF20624">
    <property type="entry name" value="DMRT5_DMB"/>
    <property type="match status" value="1"/>
</dbReference>
<keyword evidence="4 6" id="KW-0238">DNA-binding</keyword>
<dbReference type="InterPro" id="IPR009060">
    <property type="entry name" value="UBA-like_sf"/>
</dbReference>
<keyword evidence="3 6" id="KW-0862">Zinc</keyword>
<dbReference type="InterPro" id="IPR005173">
    <property type="entry name" value="DMA"/>
</dbReference>
<dbReference type="Pfam" id="PF00751">
    <property type="entry name" value="DM"/>
    <property type="match status" value="1"/>
</dbReference>
<accession>A0A3B4AN39</accession>
<dbReference type="SUPFAM" id="SSF82927">
    <property type="entry name" value="Cysteine-rich DNA binding domain, (DM domain)"/>
    <property type="match status" value="1"/>
</dbReference>
<feature type="compositionally biased region" description="Low complexity" evidence="7">
    <location>
        <begin position="134"/>
        <end position="146"/>
    </location>
</feature>
<reference evidence="9" key="2">
    <citation type="submission" date="2025-09" db="UniProtKB">
        <authorList>
            <consortium name="Ensembl"/>
        </authorList>
    </citation>
    <scope>IDENTIFICATION</scope>
</reference>
<dbReference type="InterPro" id="IPR036407">
    <property type="entry name" value="DM_DNA-bd_sf"/>
</dbReference>
<dbReference type="GO" id="GO:0000981">
    <property type="term" value="F:DNA-binding transcription factor activity, RNA polymerase II-specific"/>
    <property type="evidence" value="ECO:0007669"/>
    <property type="project" value="TreeGrafter"/>
</dbReference>
<evidence type="ECO:0000259" key="8">
    <source>
        <dbReference type="PROSITE" id="PS50809"/>
    </source>
</evidence>
<dbReference type="GO" id="GO:0007548">
    <property type="term" value="P:sex differentiation"/>
    <property type="evidence" value="ECO:0007669"/>
    <property type="project" value="TreeGrafter"/>
</dbReference>
<dbReference type="FunFam" id="4.10.1040.10:FF:000001">
    <property type="entry name" value="doublesex- and mab-3-related transcription factor 1"/>
    <property type="match status" value="1"/>
</dbReference>